<keyword evidence="3" id="KW-1185">Reference proteome</keyword>
<evidence type="ECO:0000259" key="1">
    <source>
        <dbReference type="PROSITE" id="PS50994"/>
    </source>
</evidence>
<gene>
    <name evidence="2" type="ORF">BJI46_13205</name>
</gene>
<dbReference type="Gene3D" id="3.30.420.10">
    <property type="entry name" value="Ribonuclease H-like superfamily/Ribonuclease H"/>
    <property type="match status" value="1"/>
</dbReference>
<dbReference type="Proteomes" id="UP000185895">
    <property type="component" value="Unassembled WGS sequence"/>
</dbReference>
<dbReference type="AlphaFoldDB" id="A0A1E7R6P3"/>
<sequence>MLHTNNQIIKHKVGLLNLSEELQNVSKACKVMGVSRDTFYRYQELASTGNIDALINQSRRTPNFKNRVDEQTEQAVIDFAIQYPAYGQHRTSNELRQIGIFVSPQTNGICERFHKTILQEFYQITFRKKLYSSLEELQFDLDDWLKFYNTVRTHQGKVCNGRTPFATLLDGKHIWAEKNLAQFNLTALSKHW</sequence>
<dbReference type="Pfam" id="PF13551">
    <property type="entry name" value="HTH_29"/>
    <property type="match status" value="1"/>
</dbReference>
<comment type="caution">
    <text evidence="2">The sequence shown here is derived from an EMBL/GenBank/DDBJ whole genome shotgun (WGS) entry which is preliminary data.</text>
</comment>
<reference evidence="2 3" key="1">
    <citation type="submission" date="2016-09" db="EMBL/GenBank/DDBJ databases">
        <authorList>
            <person name="Capua I."/>
            <person name="De Benedictis P."/>
            <person name="Joannis T."/>
            <person name="Lombin L.H."/>
            <person name="Cattoli G."/>
        </authorList>
    </citation>
    <scope>NUCLEOTIDE SEQUENCE [LARGE SCALE GENOMIC DNA]</scope>
    <source>
        <strain evidence="2 3">ANC 4671</strain>
    </source>
</reference>
<dbReference type="RefSeq" id="WP_070070092.1">
    <property type="nucleotide sequence ID" value="NZ_MKKK01000029.1"/>
</dbReference>
<accession>A0A1E7R6P3</accession>
<dbReference type="PROSITE" id="PS50994">
    <property type="entry name" value="INTEGRASE"/>
    <property type="match status" value="1"/>
</dbReference>
<evidence type="ECO:0000313" key="3">
    <source>
        <dbReference type="Proteomes" id="UP000185895"/>
    </source>
</evidence>
<dbReference type="InterPro" id="IPR012337">
    <property type="entry name" value="RNaseH-like_sf"/>
</dbReference>
<evidence type="ECO:0000313" key="2">
    <source>
        <dbReference type="EMBL" id="OEY94957.1"/>
    </source>
</evidence>
<dbReference type="SUPFAM" id="SSF53098">
    <property type="entry name" value="Ribonuclease H-like"/>
    <property type="match status" value="1"/>
</dbReference>
<dbReference type="EMBL" id="MKKK01000029">
    <property type="protein sequence ID" value="OEY94957.1"/>
    <property type="molecule type" value="Genomic_DNA"/>
</dbReference>
<dbReference type="OrthoDB" id="9774685at2"/>
<dbReference type="GO" id="GO:0003676">
    <property type="term" value="F:nucleic acid binding"/>
    <property type="evidence" value="ECO:0007669"/>
    <property type="project" value="InterPro"/>
</dbReference>
<name>A0A1E7R6P3_9GAMM</name>
<dbReference type="InterPro" id="IPR036397">
    <property type="entry name" value="RNaseH_sf"/>
</dbReference>
<dbReference type="GO" id="GO:0015074">
    <property type="term" value="P:DNA integration"/>
    <property type="evidence" value="ECO:0007669"/>
    <property type="project" value="InterPro"/>
</dbReference>
<protein>
    <recommendedName>
        <fullName evidence="1">Integrase catalytic domain-containing protein</fullName>
    </recommendedName>
</protein>
<feature type="domain" description="Integrase catalytic" evidence="1">
    <location>
        <begin position="103"/>
        <end position="172"/>
    </location>
</feature>
<organism evidence="2 3">
    <name type="scientific">Acinetobacter qingfengensis</name>
    <dbReference type="NCBI Taxonomy" id="1262585"/>
    <lineage>
        <taxon>Bacteria</taxon>
        <taxon>Pseudomonadati</taxon>
        <taxon>Pseudomonadota</taxon>
        <taxon>Gammaproteobacteria</taxon>
        <taxon>Moraxellales</taxon>
        <taxon>Moraxellaceae</taxon>
        <taxon>Acinetobacter</taxon>
    </lineage>
</organism>
<proteinExistence type="predicted"/>
<dbReference type="Pfam" id="PF13683">
    <property type="entry name" value="rve_3"/>
    <property type="match status" value="1"/>
</dbReference>
<dbReference type="InterPro" id="IPR001584">
    <property type="entry name" value="Integrase_cat-core"/>
</dbReference>